<sequence length="418" mass="44950">MKLSRSPLTVNEPSSAPLGRTILLIASGIVALLLVTDVVSLLSESDPAELRVRATEVMVSGAFTLALGLLWVRTRIAVVASVLAMILALLVGKYLFSLLVVPLLLGLVTLTQARKFSLRYFCLTLAWSISIVVVRSYDVGFIIIMIPLLSAAYFVALFARKYQEQREADRKRIEDLRIKQQEAVDAERKAIARDLHDIVAHDITVISMQAKAAGFSGDPAVAQAALKVIGATSREALQDLRVMLNVLRKDGPATRVDGSLVDSAGNAASSLEILIGVEVFAERLMDLGHPTETKVDPKLASLPQSAQTALYRVLQESTTNIVKHAEPDAPCRIEALVVGNRIWLEIANTLPRLSTDQGFGDGEHSSGIVGMADRMATFGGTLSAQRVRGDWVVRAELPASTLGMSKGHHAAQSGGQSS</sequence>
<comment type="catalytic activity">
    <reaction evidence="1">
        <text>ATP + protein L-histidine = ADP + protein N-phospho-L-histidine.</text>
        <dbReference type="EC" id="2.7.13.3"/>
    </reaction>
</comment>
<dbReference type="InterPro" id="IPR036890">
    <property type="entry name" value="HATPase_C_sf"/>
</dbReference>
<evidence type="ECO:0000256" key="4">
    <source>
        <dbReference type="ARBA" id="ARBA00022679"/>
    </source>
</evidence>
<keyword evidence="9" id="KW-0812">Transmembrane</keyword>
<evidence type="ECO:0000256" key="2">
    <source>
        <dbReference type="ARBA" id="ARBA00012438"/>
    </source>
</evidence>
<keyword evidence="8" id="KW-0902">Two-component regulatory system</keyword>
<evidence type="ECO:0000256" key="5">
    <source>
        <dbReference type="ARBA" id="ARBA00022741"/>
    </source>
</evidence>
<protein>
    <recommendedName>
        <fullName evidence="2">histidine kinase</fullName>
        <ecNumber evidence="2">2.7.13.3</ecNumber>
    </recommendedName>
</protein>
<dbReference type="Gene3D" id="3.30.565.10">
    <property type="entry name" value="Histidine kinase-like ATPase, C-terminal domain"/>
    <property type="match status" value="1"/>
</dbReference>
<feature type="transmembrane region" description="Helical" evidence="9">
    <location>
        <begin position="117"/>
        <end position="134"/>
    </location>
</feature>
<dbReference type="SUPFAM" id="SSF55874">
    <property type="entry name" value="ATPase domain of HSP90 chaperone/DNA topoisomerase II/histidine kinase"/>
    <property type="match status" value="1"/>
</dbReference>
<feature type="transmembrane region" description="Helical" evidence="9">
    <location>
        <begin position="20"/>
        <end position="42"/>
    </location>
</feature>
<keyword evidence="6" id="KW-0418">Kinase</keyword>
<name>A0ABX1G654_9MICC</name>
<organism evidence="11 12">
    <name type="scientific">Paeniglutamicibacter terrestris</name>
    <dbReference type="NCBI Taxonomy" id="2723403"/>
    <lineage>
        <taxon>Bacteria</taxon>
        <taxon>Bacillati</taxon>
        <taxon>Actinomycetota</taxon>
        <taxon>Actinomycetes</taxon>
        <taxon>Micrococcales</taxon>
        <taxon>Micrococcaceae</taxon>
        <taxon>Paeniglutamicibacter</taxon>
    </lineage>
</organism>
<evidence type="ECO:0000256" key="6">
    <source>
        <dbReference type="ARBA" id="ARBA00022777"/>
    </source>
</evidence>
<dbReference type="RefSeq" id="WP_168151837.1">
    <property type="nucleotide sequence ID" value="NZ_JAAWVT010000004.1"/>
</dbReference>
<evidence type="ECO:0000256" key="3">
    <source>
        <dbReference type="ARBA" id="ARBA00022553"/>
    </source>
</evidence>
<proteinExistence type="predicted"/>
<comment type="caution">
    <text evidence="11">The sequence shown here is derived from an EMBL/GenBank/DDBJ whole genome shotgun (WGS) entry which is preliminary data.</text>
</comment>
<evidence type="ECO:0000256" key="7">
    <source>
        <dbReference type="ARBA" id="ARBA00022840"/>
    </source>
</evidence>
<evidence type="ECO:0000313" key="11">
    <source>
        <dbReference type="EMBL" id="NKG21005.1"/>
    </source>
</evidence>
<dbReference type="PANTHER" id="PTHR24421:SF10">
    <property type="entry name" value="NITRATE_NITRITE SENSOR PROTEIN NARQ"/>
    <property type="match status" value="1"/>
</dbReference>
<keyword evidence="9" id="KW-1133">Transmembrane helix</keyword>
<reference evidence="11 12" key="1">
    <citation type="submission" date="2020-04" db="EMBL/GenBank/DDBJ databases">
        <title>Paeniglutamicibacter sp. ANT13_2, a novel actinomycete isolated from sediment in Antarctica.</title>
        <authorList>
            <person name="Sakdapetsiri C."/>
            <person name="Pinyakong O."/>
        </authorList>
    </citation>
    <scope>NUCLEOTIDE SEQUENCE [LARGE SCALE GENOMIC DNA]</scope>
    <source>
        <strain evidence="11 12">ANT13_2</strain>
    </source>
</reference>
<dbReference type="EMBL" id="JAAWVT010000004">
    <property type="protein sequence ID" value="NKG21005.1"/>
    <property type="molecule type" value="Genomic_DNA"/>
</dbReference>
<keyword evidence="4" id="KW-0808">Transferase</keyword>
<evidence type="ECO:0000256" key="9">
    <source>
        <dbReference type="SAM" id="Phobius"/>
    </source>
</evidence>
<dbReference type="PANTHER" id="PTHR24421">
    <property type="entry name" value="NITRATE/NITRITE SENSOR PROTEIN NARX-RELATED"/>
    <property type="match status" value="1"/>
</dbReference>
<evidence type="ECO:0000259" key="10">
    <source>
        <dbReference type="Pfam" id="PF07730"/>
    </source>
</evidence>
<keyword evidence="7" id="KW-0067">ATP-binding</keyword>
<accession>A0ABX1G654</accession>
<keyword evidence="12" id="KW-1185">Reference proteome</keyword>
<keyword evidence="9" id="KW-0472">Membrane</keyword>
<dbReference type="Proteomes" id="UP000746595">
    <property type="component" value="Unassembled WGS sequence"/>
</dbReference>
<feature type="transmembrane region" description="Helical" evidence="9">
    <location>
        <begin position="54"/>
        <end position="72"/>
    </location>
</feature>
<gene>
    <name evidence="11" type="ORF">HED64_09855</name>
</gene>
<evidence type="ECO:0000256" key="1">
    <source>
        <dbReference type="ARBA" id="ARBA00000085"/>
    </source>
</evidence>
<dbReference type="Gene3D" id="1.20.5.1930">
    <property type="match status" value="1"/>
</dbReference>
<dbReference type="CDD" id="cd16917">
    <property type="entry name" value="HATPase_UhpB-NarQ-NarX-like"/>
    <property type="match status" value="1"/>
</dbReference>
<feature type="domain" description="Signal transduction histidine kinase subgroup 3 dimerisation and phosphoacceptor" evidence="10">
    <location>
        <begin position="187"/>
        <end position="250"/>
    </location>
</feature>
<feature type="transmembrane region" description="Helical" evidence="9">
    <location>
        <begin position="78"/>
        <end position="105"/>
    </location>
</feature>
<keyword evidence="3" id="KW-0597">Phosphoprotein</keyword>
<feature type="transmembrane region" description="Helical" evidence="9">
    <location>
        <begin position="140"/>
        <end position="159"/>
    </location>
</feature>
<keyword evidence="5" id="KW-0547">Nucleotide-binding</keyword>
<dbReference type="Pfam" id="PF07730">
    <property type="entry name" value="HisKA_3"/>
    <property type="match status" value="1"/>
</dbReference>
<evidence type="ECO:0000313" key="12">
    <source>
        <dbReference type="Proteomes" id="UP000746595"/>
    </source>
</evidence>
<evidence type="ECO:0000256" key="8">
    <source>
        <dbReference type="ARBA" id="ARBA00023012"/>
    </source>
</evidence>
<dbReference type="InterPro" id="IPR050482">
    <property type="entry name" value="Sensor_HK_TwoCompSys"/>
</dbReference>
<dbReference type="InterPro" id="IPR011712">
    <property type="entry name" value="Sig_transdc_His_kin_sub3_dim/P"/>
</dbReference>
<dbReference type="EC" id="2.7.13.3" evidence="2"/>